<organism evidence="5 6">
    <name type="scientific">Chara braunii</name>
    <name type="common">Braun's stonewort</name>
    <dbReference type="NCBI Taxonomy" id="69332"/>
    <lineage>
        <taxon>Eukaryota</taxon>
        <taxon>Viridiplantae</taxon>
        <taxon>Streptophyta</taxon>
        <taxon>Charophyceae</taxon>
        <taxon>Charales</taxon>
        <taxon>Characeae</taxon>
        <taxon>Chara</taxon>
    </lineage>
</organism>
<evidence type="ECO:0000256" key="3">
    <source>
        <dbReference type="ARBA" id="ARBA00022801"/>
    </source>
</evidence>
<evidence type="ECO:0000259" key="4">
    <source>
        <dbReference type="PROSITE" id="PS50600"/>
    </source>
</evidence>
<evidence type="ECO:0000313" key="5">
    <source>
        <dbReference type="EMBL" id="GBG84897.1"/>
    </source>
</evidence>
<comment type="caution">
    <text evidence="5">The sequence shown here is derived from an EMBL/GenBank/DDBJ whole genome shotgun (WGS) entry which is preliminary data.</text>
</comment>
<dbReference type="GO" id="GO:0008234">
    <property type="term" value="F:cysteine-type peptidase activity"/>
    <property type="evidence" value="ECO:0007669"/>
    <property type="project" value="InterPro"/>
</dbReference>
<dbReference type="Pfam" id="PF18759">
    <property type="entry name" value="Plavaka"/>
    <property type="match status" value="1"/>
</dbReference>
<gene>
    <name evidence="5" type="ORF">CBR_g39358</name>
</gene>
<keyword evidence="2" id="KW-0645">Protease</keyword>
<dbReference type="Gramene" id="GBG84897">
    <property type="protein sequence ID" value="GBG84897"/>
    <property type="gene ID" value="CBR_g39358"/>
</dbReference>
<proteinExistence type="inferred from homology"/>
<dbReference type="EMBL" id="BFEA01000496">
    <property type="protein sequence ID" value="GBG84897.1"/>
    <property type="molecule type" value="Genomic_DNA"/>
</dbReference>
<keyword evidence="3" id="KW-0378">Hydrolase</keyword>
<dbReference type="AlphaFoldDB" id="A0A388LRG1"/>
<name>A0A388LRG1_CHABU</name>
<evidence type="ECO:0000313" key="6">
    <source>
        <dbReference type="Proteomes" id="UP000265515"/>
    </source>
</evidence>
<keyword evidence="6" id="KW-1185">Reference proteome</keyword>
<accession>A0A388LRG1</accession>
<dbReference type="PROSITE" id="PS50600">
    <property type="entry name" value="ULP_PROTEASE"/>
    <property type="match status" value="1"/>
</dbReference>
<reference evidence="5 6" key="1">
    <citation type="journal article" date="2018" name="Cell">
        <title>The Chara Genome: Secondary Complexity and Implications for Plant Terrestrialization.</title>
        <authorList>
            <person name="Nishiyama T."/>
            <person name="Sakayama H."/>
            <person name="Vries J.D."/>
            <person name="Buschmann H."/>
            <person name="Saint-Marcoux D."/>
            <person name="Ullrich K.K."/>
            <person name="Haas F.B."/>
            <person name="Vanderstraeten L."/>
            <person name="Becker D."/>
            <person name="Lang D."/>
            <person name="Vosolsobe S."/>
            <person name="Rombauts S."/>
            <person name="Wilhelmsson P.K.I."/>
            <person name="Janitza P."/>
            <person name="Kern R."/>
            <person name="Heyl A."/>
            <person name="Rumpler F."/>
            <person name="Villalobos L.I.A.C."/>
            <person name="Clay J.M."/>
            <person name="Skokan R."/>
            <person name="Toyoda A."/>
            <person name="Suzuki Y."/>
            <person name="Kagoshima H."/>
            <person name="Schijlen E."/>
            <person name="Tajeshwar N."/>
            <person name="Catarino B."/>
            <person name="Hetherington A.J."/>
            <person name="Saltykova A."/>
            <person name="Bonnot C."/>
            <person name="Breuninger H."/>
            <person name="Symeonidi A."/>
            <person name="Radhakrishnan G.V."/>
            <person name="Van Nieuwerburgh F."/>
            <person name="Deforce D."/>
            <person name="Chang C."/>
            <person name="Karol K.G."/>
            <person name="Hedrich R."/>
            <person name="Ulvskov P."/>
            <person name="Glockner G."/>
            <person name="Delwiche C.F."/>
            <person name="Petrasek J."/>
            <person name="Van de Peer Y."/>
            <person name="Friml J."/>
            <person name="Beilby M."/>
            <person name="Dolan L."/>
            <person name="Kohara Y."/>
            <person name="Sugano S."/>
            <person name="Fujiyama A."/>
            <person name="Delaux P.-M."/>
            <person name="Quint M."/>
            <person name="TheiBen G."/>
            <person name="Hagemann M."/>
            <person name="Harholt J."/>
            <person name="Dunand C."/>
            <person name="Zachgo S."/>
            <person name="Langdale J."/>
            <person name="Maumus F."/>
            <person name="Straeten D.V.D."/>
            <person name="Gould S.B."/>
            <person name="Rensing S.A."/>
        </authorList>
    </citation>
    <scope>NUCLEOTIDE SEQUENCE [LARGE SCALE GENOMIC DNA]</scope>
    <source>
        <strain evidence="5 6">S276</strain>
    </source>
</reference>
<dbReference type="InterPro" id="IPR041078">
    <property type="entry name" value="Plavaka"/>
</dbReference>
<dbReference type="Gene3D" id="3.40.395.10">
    <property type="entry name" value="Adenoviral Proteinase, Chain A"/>
    <property type="match status" value="1"/>
</dbReference>
<feature type="domain" description="Ubiquitin-like protease family profile" evidence="4">
    <location>
        <begin position="836"/>
        <end position="955"/>
    </location>
</feature>
<dbReference type="STRING" id="69332.A0A388LRG1"/>
<evidence type="ECO:0000256" key="2">
    <source>
        <dbReference type="ARBA" id="ARBA00022670"/>
    </source>
</evidence>
<dbReference type="InterPro" id="IPR038765">
    <property type="entry name" value="Papain-like_cys_pep_sf"/>
</dbReference>
<dbReference type="SUPFAM" id="SSF54001">
    <property type="entry name" value="Cysteine proteinases"/>
    <property type="match status" value="1"/>
</dbReference>
<dbReference type="GO" id="GO:0006508">
    <property type="term" value="P:proteolysis"/>
    <property type="evidence" value="ECO:0007669"/>
    <property type="project" value="UniProtKB-KW"/>
</dbReference>
<sequence length="955" mass="108213">MAEATVAVINEVEKEDRMINATTIEAKTKFVKLWSTDSQFHNEKEVRKVTIEDGEALEDEEDGLMELEKEYLRKKDAEVVKTKASLESTRKRGLRIHIDKSTTIMSMSAAQARAALQEVMQYAEEGIHYDDDGELELLTERVPSYFDVRVNIRASIAANGEESLRARMLLARFTEAHDLRVDNSVDTSAYSLRKVVGWMCTEGMSDEGDVDMTKQQKGGTYMPTDFKQTLMTQAKKWGMFVENSKDEMKSGAAEILVLSCLKDVPQTPPQDFQDFPVIIANGVEYVLLDQLVDFIKKKPDDRNVIHEALHNMTEQALAGKDLINYRVRSVGWKLVAREADVALHAADGFSRGRNCENSLHQAARWQENNLRSDYWLEEAHVILWYRDWRTTFADLVCAALHNVETVSCLEIAPPGEGINICGSRTGQLSHHVQTLIRADKGVDTNGKTRYVIPLSLYSDKTHVDGRPKQSAYPLMMSVAERASDATLLAHLPLLQHRPRDKGWGLHSTTFRKQKAVILHKALSIVLRSAKEASHNGMIVTTERFGEITVHPFVMNYIQDYRERCALATVKFGVCRTSTVSKDDFDAIADFANCRRSQTLDTQLAANCFNNGDNDIRRAAETRMSELNKHKHVQENGLWGFYRGPHGDDPQLDYHLALQPDRMHTFEHGIFLHMIDAFKAAAYKKLPDIAQSEILHEMDARLQSSVRDIDGVHLPEVEGISNAALRILNELSCREDFRVALTTFMSENGCQPPSDDQVIHARTHLTIACTYDETHRDAGVQTARASPQFHGRAVHSDVAVRGGNRSRGMAAEAGKRPERVDEEHLFPFTWKSRRHAIAITKRDVLRLGAKQWLNDDVIDMYLQSVYEEHFLAQDNTTLHVCTTFSHPAVIVNQKVYVAKWQERIKSRPAKLCRISNQLRKAAVVRIPVNHKTHWKLLLLLNVSQFLAVTEDNDGQK</sequence>
<evidence type="ECO:0000256" key="1">
    <source>
        <dbReference type="ARBA" id="ARBA00005234"/>
    </source>
</evidence>
<comment type="similarity">
    <text evidence="1">Belongs to the peptidase C48 family.</text>
</comment>
<protein>
    <recommendedName>
        <fullName evidence="4">Ubiquitin-like protease family profile domain-containing protein</fullName>
    </recommendedName>
</protein>
<dbReference type="Proteomes" id="UP000265515">
    <property type="component" value="Unassembled WGS sequence"/>
</dbReference>
<dbReference type="InterPro" id="IPR003653">
    <property type="entry name" value="Peptidase_C48_C"/>
</dbReference>